<keyword evidence="3" id="KW-1185">Reference proteome</keyword>
<sequence>MVIALTWLAPRDLSLGCVNSCGQREQRHLEDQAAQHRRAHFAARRRADLRSSCVRHAETENEAMQVNALDHVNIITADLDGTARFYGALLDLERRDGPHPLPADKVQWMHDAVGRAIFHINSEDFPRAYDRAVAPGTPTGAIHHVALNCSGRGEVVARLNAMGADYKENDVASIGLRQIFVTDPNNVLLELNFYEA</sequence>
<feature type="domain" description="VOC" evidence="1">
    <location>
        <begin position="68"/>
        <end position="194"/>
    </location>
</feature>
<name>A0ABV8RSV6_9SPHN</name>
<accession>A0ABV8RSV6</accession>
<dbReference type="Proteomes" id="UP001595828">
    <property type="component" value="Unassembled WGS sequence"/>
</dbReference>
<reference evidence="3" key="1">
    <citation type="journal article" date="2019" name="Int. J. Syst. Evol. Microbiol.">
        <title>The Global Catalogue of Microorganisms (GCM) 10K type strain sequencing project: providing services to taxonomists for standard genome sequencing and annotation.</title>
        <authorList>
            <consortium name="The Broad Institute Genomics Platform"/>
            <consortium name="The Broad Institute Genome Sequencing Center for Infectious Disease"/>
            <person name="Wu L."/>
            <person name="Ma J."/>
        </authorList>
    </citation>
    <scope>NUCLEOTIDE SEQUENCE [LARGE SCALE GENOMIC DNA]</scope>
    <source>
        <strain evidence="3">CGMCC 1.12989</strain>
    </source>
</reference>
<dbReference type="Pfam" id="PF00903">
    <property type="entry name" value="Glyoxalase"/>
    <property type="match status" value="1"/>
</dbReference>
<evidence type="ECO:0000259" key="1">
    <source>
        <dbReference type="PROSITE" id="PS51819"/>
    </source>
</evidence>
<dbReference type="InterPro" id="IPR037523">
    <property type="entry name" value="VOC_core"/>
</dbReference>
<gene>
    <name evidence="2" type="ORF">ACFO0A_14365</name>
</gene>
<dbReference type="InterPro" id="IPR004360">
    <property type="entry name" value="Glyas_Fos-R_dOase_dom"/>
</dbReference>
<evidence type="ECO:0000313" key="3">
    <source>
        <dbReference type="Proteomes" id="UP001595828"/>
    </source>
</evidence>
<dbReference type="InterPro" id="IPR029068">
    <property type="entry name" value="Glyas_Bleomycin-R_OHBP_Dase"/>
</dbReference>
<dbReference type="Gene3D" id="3.10.180.10">
    <property type="entry name" value="2,3-Dihydroxybiphenyl 1,2-Dioxygenase, domain 1"/>
    <property type="match status" value="1"/>
</dbReference>
<dbReference type="PROSITE" id="PS51819">
    <property type="entry name" value="VOC"/>
    <property type="match status" value="1"/>
</dbReference>
<organism evidence="2 3">
    <name type="scientific">Novosphingobium tardum</name>
    <dbReference type="NCBI Taxonomy" id="1538021"/>
    <lineage>
        <taxon>Bacteria</taxon>
        <taxon>Pseudomonadati</taxon>
        <taxon>Pseudomonadota</taxon>
        <taxon>Alphaproteobacteria</taxon>
        <taxon>Sphingomonadales</taxon>
        <taxon>Sphingomonadaceae</taxon>
        <taxon>Novosphingobium</taxon>
    </lineage>
</organism>
<protein>
    <submittedName>
        <fullName evidence="2">VOC family protein</fullName>
    </submittedName>
</protein>
<dbReference type="EMBL" id="JBHSDR010000008">
    <property type="protein sequence ID" value="MFC4296237.1"/>
    <property type="molecule type" value="Genomic_DNA"/>
</dbReference>
<proteinExistence type="predicted"/>
<dbReference type="SUPFAM" id="SSF54593">
    <property type="entry name" value="Glyoxalase/Bleomycin resistance protein/Dihydroxybiphenyl dioxygenase"/>
    <property type="match status" value="1"/>
</dbReference>
<comment type="caution">
    <text evidence="2">The sequence shown here is derived from an EMBL/GenBank/DDBJ whole genome shotgun (WGS) entry which is preliminary data.</text>
</comment>
<evidence type="ECO:0000313" key="2">
    <source>
        <dbReference type="EMBL" id="MFC4296237.1"/>
    </source>
</evidence>